<name>X1V7I6_9ZZZZ</name>
<gene>
    <name evidence="1" type="ORF">S12H4_54668</name>
</gene>
<reference evidence="1" key="1">
    <citation type="journal article" date="2014" name="Front. Microbiol.">
        <title>High frequency of phylogenetically diverse reductive dehalogenase-homologous genes in deep subseafloor sedimentary metagenomes.</title>
        <authorList>
            <person name="Kawai M."/>
            <person name="Futagami T."/>
            <person name="Toyoda A."/>
            <person name="Takaki Y."/>
            <person name="Nishi S."/>
            <person name="Hori S."/>
            <person name="Arai W."/>
            <person name="Tsubouchi T."/>
            <person name="Morono Y."/>
            <person name="Uchiyama I."/>
            <person name="Ito T."/>
            <person name="Fujiyama A."/>
            <person name="Inagaki F."/>
            <person name="Takami H."/>
        </authorList>
    </citation>
    <scope>NUCLEOTIDE SEQUENCE</scope>
    <source>
        <strain evidence="1">Expedition CK06-06</strain>
    </source>
</reference>
<dbReference type="EMBL" id="BARW01034971">
    <property type="protein sequence ID" value="GAJ12112.1"/>
    <property type="molecule type" value="Genomic_DNA"/>
</dbReference>
<evidence type="ECO:0000313" key="1">
    <source>
        <dbReference type="EMBL" id="GAJ12112.1"/>
    </source>
</evidence>
<feature type="non-terminal residue" evidence="1">
    <location>
        <position position="1"/>
    </location>
</feature>
<proteinExistence type="predicted"/>
<protein>
    <submittedName>
        <fullName evidence="1">Uncharacterized protein</fullName>
    </submittedName>
</protein>
<comment type="caution">
    <text evidence="1">The sequence shown here is derived from an EMBL/GenBank/DDBJ whole genome shotgun (WGS) entry which is preliminary data.</text>
</comment>
<sequence>DHPNLYRAFGSSQQLGQQVAEMIGRSFESVRGKIKHLGLRKKKLQTEDELEVIEKQFQYEPADTVAGQ</sequence>
<dbReference type="AlphaFoldDB" id="X1V7I6"/>
<accession>X1V7I6</accession>
<organism evidence="1">
    <name type="scientific">marine sediment metagenome</name>
    <dbReference type="NCBI Taxonomy" id="412755"/>
    <lineage>
        <taxon>unclassified sequences</taxon>
        <taxon>metagenomes</taxon>
        <taxon>ecological metagenomes</taxon>
    </lineage>
</organism>